<evidence type="ECO:0000313" key="2">
    <source>
        <dbReference type="Proteomes" id="UP000177325"/>
    </source>
</evidence>
<dbReference type="AlphaFoldDB" id="A0A1F6FH04"/>
<accession>A0A1F6FH04</accession>
<comment type="caution">
    <text evidence="1">The sequence shown here is derived from an EMBL/GenBank/DDBJ whole genome shotgun (WGS) entry which is preliminary data.</text>
</comment>
<sequence length="66" mass="7568">MNDFVQITDEDRANIERFVGRRLSTVKDDEKAIFENLLNRGLIGWPQKIAGTEDRLIGQSLLPHES</sequence>
<gene>
    <name evidence="1" type="ORF">A3G90_03755</name>
</gene>
<name>A0A1F6FH04_9BACT</name>
<organism evidence="1 2">
    <name type="scientific">Candidatus Kaiserbacteria bacterium RIFCSPLOWO2_12_FULL_45_26</name>
    <dbReference type="NCBI Taxonomy" id="1798525"/>
    <lineage>
        <taxon>Bacteria</taxon>
        <taxon>Candidatus Kaiseribacteriota</taxon>
    </lineage>
</organism>
<evidence type="ECO:0000313" key="1">
    <source>
        <dbReference type="EMBL" id="OGG85145.1"/>
    </source>
</evidence>
<dbReference type="EMBL" id="MFMM01000001">
    <property type="protein sequence ID" value="OGG85145.1"/>
    <property type="molecule type" value="Genomic_DNA"/>
</dbReference>
<dbReference type="STRING" id="1798525.A3G90_03755"/>
<dbReference type="Proteomes" id="UP000177325">
    <property type="component" value="Unassembled WGS sequence"/>
</dbReference>
<proteinExistence type="predicted"/>
<protein>
    <submittedName>
        <fullName evidence="1">Uncharacterized protein</fullName>
    </submittedName>
</protein>
<reference evidence="1 2" key="1">
    <citation type="journal article" date="2016" name="Nat. Commun.">
        <title>Thousands of microbial genomes shed light on interconnected biogeochemical processes in an aquifer system.</title>
        <authorList>
            <person name="Anantharaman K."/>
            <person name="Brown C.T."/>
            <person name="Hug L.A."/>
            <person name="Sharon I."/>
            <person name="Castelle C.J."/>
            <person name="Probst A.J."/>
            <person name="Thomas B.C."/>
            <person name="Singh A."/>
            <person name="Wilkins M.J."/>
            <person name="Karaoz U."/>
            <person name="Brodie E.L."/>
            <person name="Williams K.H."/>
            <person name="Hubbard S.S."/>
            <person name="Banfield J.F."/>
        </authorList>
    </citation>
    <scope>NUCLEOTIDE SEQUENCE [LARGE SCALE GENOMIC DNA]</scope>
</reference>